<dbReference type="STRING" id="1818881.A3196_13920"/>
<name>A0A1E2USQ6_9GAMM</name>
<evidence type="ECO:0000313" key="2">
    <source>
        <dbReference type="Proteomes" id="UP000094849"/>
    </source>
</evidence>
<protein>
    <submittedName>
        <fullName evidence="1">Uncharacterized protein</fullName>
    </submittedName>
</protein>
<accession>A0A1E2USQ6</accession>
<dbReference type="Proteomes" id="UP000094849">
    <property type="component" value="Unassembled WGS sequence"/>
</dbReference>
<gene>
    <name evidence="1" type="ORF">A3196_13920</name>
</gene>
<keyword evidence="2" id="KW-1185">Reference proteome</keyword>
<proteinExistence type="predicted"/>
<evidence type="ECO:0000313" key="1">
    <source>
        <dbReference type="EMBL" id="ODB97760.1"/>
    </source>
</evidence>
<dbReference type="EMBL" id="LVJZ01000003">
    <property type="protein sequence ID" value="ODB97760.1"/>
    <property type="molecule type" value="Genomic_DNA"/>
</dbReference>
<organism evidence="1 2">
    <name type="scientific">Candidatus Thiodiazotropha endoloripes</name>
    <dbReference type="NCBI Taxonomy" id="1818881"/>
    <lineage>
        <taxon>Bacteria</taxon>
        <taxon>Pseudomonadati</taxon>
        <taxon>Pseudomonadota</taxon>
        <taxon>Gammaproteobacteria</taxon>
        <taxon>Chromatiales</taxon>
        <taxon>Sedimenticolaceae</taxon>
        <taxon>Candidatus Thiodiazotropha</taxon>
    </lineage>
</organism>
<reference evidence="1 2" key="1">
    <citation type="submission" date="2016-03" db="EMBL/GenBank/DDBJ databases">
        <title>Chemosynthetic sulphur-oxidizing symbionts of marine invertebrate animals are capable of nitrogen fixation.</title>
        <authorList>
            <person name="Petersen J.M."/>
            <person name="Kemper A."/>
            <person name="Gruber-Vodicka H."/>
            <person name="Cardini U."/>
            <person name="Geest Mvander."/>
            <person name="Kleiner M."/>
            <person name="Bulgheresi S."/>
            <person name="Fussmann M."/>
            <person name="Herbold C."/>
            <person name="Seah B.K.B."/>
            <person name="Antony C.Paul."/>
            <person name="Liu D."/>
            <person name="Belitz A."/>
            <person name="Weber M."/>
        </authorList>
    </citation>
    <scope>NUCLEOTIDE SEQUENCE [LARGE SCALE GENOMIC DNA]</scope>
    <source>
        <strain evidence="1">G_D</strain>
    </source>
</reference>
<comment type="caution">
    <text evidence="1">The sequence shown here is derived from an EMBL/GenBank/DDBJ whole genome shotgun (WGS) entry which is preliminary data.</text>
</comment>
<sequence length="72" mass="8252">MWVVKFVGILFDADNLGNWLTLLDFLVVANEYPELHMIVYSWLEEQACNGRPCKVLGWYPVSGCAFHALFSI</sequence>
<dbReference type="AlphaFoldDB" id="A0A1E2USQ6"/>